<evidence type="ECO:0000313" key="1">
    <source>
        <dbReference type="Proteomes" id="UP000813463"/>
    </source>
</evidence>
<reference evidence="2" key="2">
    <citation type="submission" date="2025-08" db="UniProtKB">
        <authorList>
            <consortium name="RefSeq"/>
        </authorList>
    </citation>
    <scope>IDENTIFICATION</scope>
    <source>
        <tissue evidence="2">Leaf</tissue>
    </source>
</reference>
<protein>
    <submittedName>
        <fullName evidence="2">Uncharacterized protein</fullName>
    </submittedName>
</protein>
<organism evidence="1 2">
    <name type="scientific">Spinacia oleracea</name>
    <name type="common">Spinach</name>
    <dbReference type="NCBI Taxonomy" id="3562"/>
    <lineage>
        <taxon>Eukaryota</taxon>
        <taxon>Viridiplantae</taxon>
        <taxon>Streptophyta</taxon>
        <taxon>Embryophyta</taxon>
        <taxon>Tracheophyta</taxon>
        <taxon>Spermatophyta</taxon>
        <taxon>Magnoliopsida</taxon>
        <taxon>eudicotyledons</taxon>
        <taxon>Gunneridae</taxon>
        <taxon>Pentapetalae</taxon>
        <taxon>Caryophyllales</taxon>
        <taxon>Chenopodiaceae</taxon>
        <taxon>Chenopodioideae</taxon>
        <taxon>Anserineae</taxon>
        <taxon>Spinacia</taxon>
    </lineage>
</organism>
<accession>A0ABM3R5J7</accession>
<dbReference type="GeneID" id="130466190"/>
<reference evidence="1" key="1">
    <citation type="journal article" date="2021" name="Nat. Commun.">
        <title>Genomic analyses provide insights into spinach domestication and the genetic basis of agronomic traits.</title>
        <authorList>
            <person name="Cai X."/>
            <person name="Sun X."/>
            <person name="Xu C."/>
            <person name="Sun H."/>
            <person name="Wang X."/>
            <person name="Ge C."/>
            <person name="Zhang Z."/>
            <person name="Wang Q."/>
            <person name="Fei Z."/>
            <person name="Jiao C."/>
            <person name="Wang Q."/>
        </authorList>
    </citation>
    <scope>NUCLEOTIDE SEQUENCE [LARGE SCALE GENOMIC DNA]</scope>
    <source>
        <strain evidence="1">cv. Varoflay</strain>
    </source>
</reference>
<name>A0ABM3R5J7_SPIOL</name>
<proteinExistence type="predicted"/>
<dbReference type="Proteomes" id="UP000813463">
    <property type="component" value="Chromosome 1"/>
</dbReference>
<gene>
    <name evidence="2" type="primary">LOC130466190</name>
</gene>
<keyword evidence="1" id="KW-1185">Reference proteome</keyword>
<dbReference type="RefSeq" id="XP_056690864.1">
    <property type="nucleotide sequence ID" value="XM_056834886.1"/>
</dbReference>
<evidence type="ECO:0000313" key="2">
    <source>
        <dbReference type="RefSeq" id="XP_056690864.1"/>
    </source>
</evidence>
<sequence>MVLIGCFSTALRGCIGSSEFKFPIGCGGFGVSWVDYLRRRFPPVLEFGDQRLSGVFLVICFLAISIKGASNVLQFLATFFERGARRGPAFKCKVSRGRFTKESVSPSSGLSLLGGCVDRPLGKDRCSLSMCVVQ</sequence>